<proteinExistence type="predicted"/>
<accession>A0A699JB73</accession>
<evidence type="ECO:0000313" key="1">
    <source>
        <dbReference type="EMBL" id="GFA23692.1"/>
    </source>
</evidence>
<organism evidence="1">
    <name type="scientific">Tanacetum cinerariifolium</name>
    <name type="common">Dalmatian daisy</name>
    <name type="synonym">Chrysanthemum cinerariifolium</name>
    <dbReference type="NCBI Taxonomy" id="118510"/>
    <lineage>
        <taxon>Eukaryota</taxon>
        <taxon>Viridiplantae</taxon>
        <taxon>Streptophyta</taxon>
        <taxon>Embryophyta</taxon>
        <taxon>Tracheophyta</taxon>
        <taxon>Spermatophyta</taxon>
        <taxon>Magnoliopsida</taxon>
        <taxon>eudicotyledons</taxon>
        <taxon>Gunneridae</taxon>
        <taxon>Pentapetalae</taxon>
        <taxon>asterids</taxon>
        <taxon>campanulids</taxon>
        <taxon>Asterales</taxon>
        <taxon>Asteraceae</taxon>
        <taxon>Asteroideae</taxon>
        <taxon>Anthemideae</taxon>
        <taxon>Anthemidinae</taxon>
        <taxon>Tanacetum</taxon>
    </lineage>
</organism>
<gene>
    <name evidence="1" type="ORF">Tci_595664</name>
</gene>
<feature type="non-terminal residue" evidence="1">
    <location>
        <position position="1"/>
    </location>
</feature>
<dbReference type="AlphaFoldDB" id="A0A699JB73"/>
<protein>
    <submittedName>
        <fullName evidence="1">Putative ankyrin repeat-containing domain-containing protein</fullName>
    </submittedName>
</protein>
<name>A0A699JB73_TANCI</name>
<dbReference type="EMBL" id="BKCJ010390380">
    <property type="protein sequence ID" value="GFA23692.1"/>
    <property type="molecule type" value="Genomic_DNA"/>
</dbReference>
<reference evidence="1" key="1">
    <citation type="journal article" date="2019" name="Sci. Rep.">
        <title>Draft genome of Tanacetum cinerariifolium, the natural source of mosquito coil.</title>
        <authorList>
            <person name="Yamashiro T."/>
            <person name="Shiraishi A."/>
            <person name="Satake H."/>
            <person name="Nakayama K."/>
        </authorList>
    </citation>
    <scope>NUCLEOTIDE SEQUENCE</scope>
</reference>
<comment type="caution">
    <text evidence="1">The sequence shown here is derived from an EMBL/GenBank/DDBJ whole genome shotgun (WGS) entry which is preliminary data.</text>
</comment>
<sequence>GDDLVIGNTACDKEMIDKCTCDFRSRTPGKTSRRSWLPTVLIVDTSILGRRESDKKNRGFSITAAVREDHPEIFEMLLKDIASQAACEKALLEASFHGR</sequence>